<protein>
    <recommendedName>
        <fullName evidence="3">Rhodopsin domain-containing protein</fullName>
    </recommendedName>
</protein>
<evidence type="ECO:0000313" key="5">
    <source>
        <dbReference type="Proteomes" id="UP000002059"/>
    </source>
</evidence>
<keyword evidence="2" id="KW-0472">Membrane</keyword>
<evidence type="ECO:0000256" key="1">
    <source>
        <dbReference type="SAM" id="MobiDB-lite"/>
    </source>
</evidence>
<feature type="compositionally biased region" description="Polar residues" evidence="1">
    <location>
        <begin position="111"/>
        <end position="120"/>
    </location>
</feature>
<dbReference type="InterPro" id="IPR049326">
    <property type="entry name" value="Rhodopsin_dom_fungi"/>
</dbReference>
<dbReference type="HOGENOM" id="CLU_1907304_0_0_1"/>
<dbReference type="EMBL" id="KN294033">
    <property type="protein sequence ID" value="KGQ00718.1"/>
    <property type="molecule type" value="Genomic_DNA"/>
</dbReference>
<feature type="transmembrane region" description="Helical" evidence="2">
    <location>
        <begin position="47"/>
        <end position="71"/>
    </location>
</feature>
<sequence>MRIAFYGAFIFIALYALRALPASFLTRIPVKGFRGNTFRARCTKLDALWLITAMVQIVTSVVLLTMPMPILSTLSYKADSSSRASLHCWGIMDVRSKRDESKKIAPRQQRRFGQTESQEGIGQDHVMEPVHHA</sequence>
<evidence type="ECO:0000259" key="3">
    <source>
        <dbReference type="Pfam" id="PF20684"/>
    </source>
</evidence>
<evidence type="ECO:0000313" key="4">
    <source>
        <dbReference type="EMBL" id="KGQ00718.1"/>
    </source>
</evidence>
<keyword evidence="5" id="KW-1185">Reference proteome</keyword>
<keyword evidence="2" id="KW-1133">Transmembrane helix</keyword>
<dbReference type="RefSeq" id="XP_015702299.1">
    <property type="nucleotide sequence ID" value="XM_015848081.1"/>
</dbReference>
<accession>A0A0A2UZR4</accession>
<evidence type="ECO:0000256" key="2">
    <source>
        <dbReference type="SAM" id="Phobius"/>
    </source>
</evidence>
<feature type="region of interest" description="Disordered" evidence="1">
    <location>
        <begin position="97"/>
        <end position="133"/>
    </location>
</feature>
<dbReference type="KEGG" id="pbl:PAAG_12610"/>
<feature type="transmembrane region" description="Helical" evidence="2">
    <location>
        <begin position="6"/>
        <end position="26"/>
    </location>
</feature>
<gene>
    <name evidence="4" type="ORF">PAAG_12610</name>
</gene>
<dbReference type="Proteomes" id="UP000002059">
    <property type="component" value="Partially assembled WGS sequence"/>
</dbReference>
<name>A0A0A2UZR4_PARBA</name>
<keyword evidence="2" id="KW-0812">Transmembrane</keyword>
<organism evidence="4 5">
    <name type="scientific">Paracoccidioides lutzii (strain ATCC MYA-826 / Pb01)</name>
    <name type="common">Paracoccidioides brasiliensis</name>
    <dbReference type="NCBI Taxonomy" id="502779"/>
    <lineage>
        <taxon>Eukaryota</taxon>
        <taxon>Fungi</taxon>
        <taxon>Dikarya</taxon>
        <taxon>Ascomycota</taxon>
        <taxon>Pezizomycotina</taxon>
        <taxon>Eurotiomycetes</taxon>
        <taxon>Eurotiomycetidae</taxon>
        <taxon>Onygenales</taxon>
        <taxon>Ajellomycetaceae</taxon>
        <taxon>Paracoccidioides</taxon>
    </lineage>
</organism>
<feature type="domain" description="Rhodopsin" evidence="3">
    <location>
        <begin position="1"/>
        <end position="77"/>
    </location>
</feature>
<dbReference type="OrthoDB" id="444631at2759"/>
<reference evidence="4 5" key="1">
    <citation type="journal article" date="2011" name="PLoS Genet.">
        <title>Comparative genomic analysis of human fungal pathogens causing paracoccidioidomycosis.</title>
        <authorList>
            <person name="Desjardins C.A."/>
            <person name="Champion M.D."/>
            <person name="Holder J.W."/>
            <person name="Muszewska A."/>
            <person name="Goldberg J."/>
            <person name="Bailao A.M."/>
            <person name="Brigido M.M."/>
            <person name="Ferreira M.E."/>
            <person name="Garcia A.M."/>
            <person name="Grynberg M."/>
            <person name="Gujja S."/>
            <person name="Heiman D.I."/>
            <person name="Henn M.R."/>
            <person name="Kodira C.D."/>
            <person name="Leon-Narvaez H."/>
            <person name="Longo L.V."/>
            <person name="Ma L.J."/>
            <person name="Malavazi I."/>
            <person name="Matsuo A.L."/>
            <person name="Morais F.V."/>
            <person name="Pereira M."/>
            <person name="Rodriguez-Brito S."/>
            <person name="Sakthikumar S."/>
            <person name="Salem-Izacc S.M."/>
            <person name="Sykes S.M."/>
            <person name="Teixeira M.M."/>
            <person name="Vallejo M.C."/>
            <person name="Walter M.E."/>
            <person name="Yandava C."/>
            <person name="Young S."/>
            <person name="Zeng Q."/>
            <person name="Zucker J."/>
            <person name="Felipe M.S."/>
            <person name="Goldman G.H."/>
            <person name="Haas B.J."/>
            <person name="McEwen J.G."/>
            <person name="Nino-Vega G."/>
            <person name="Puccia R."/>
            <person name="San-Blas G."/>
            <person name="Soares C.M."/>
            <person name="Birren B.W."/>
            <person name="Cuomo C.A."/>
        </authorList>
    </citation>
    <scope>NUCLEOTIDE SEQUENCE [LARGE SCALE GENOMIC DNA]</scope>
    <source>
        <strain evidence="5">ATCC MYA-826 / Pb01</strain>
    </source>
</reference>
<proteinExistence type="predicted"/>
<dbReference type="AlphaFoldDB" id="A0A0A2UZR4"/>
<dbReference type="Pfam" id="PF20684">
    <property type="entry name" value="Fung_rhodopsin"/>
    <property type="match status" value="1"/>
</dbReference>
<dbReference type="VEuPathDB" id="FungiDB:PAAG_12610"/>
<dbReference type="GeneID" id="26971205"/>